<proteinExistence type="inferred from homology"/>
<keyword evidence="3 8" id="KW-0217">Developmental protein</keyword>
<evidence type="ECO:0000256" key="5">
    <source>
        <dbReference type="ARBA" id="ARBA00022530"/>
    </source>
</evidence>
<sequence length="553" mass="62210">MVPIRTDQHRAEVLSFMQTQFRVQEPITDALKCSAQDTLPFYKDTCSACFKYDLSLIAHDCHGQIAGIALSSLWQRNEIQTFKLLKNKEFGQEIKNGPYIGLDNANRLNIFLEMVESYLNSILKNEKCVLKLEIISVHPILGLASNLLKKSIEIARVAGCSHIITSATAVASQNLFKKFGFKTVHKVLFKDFLEDGEPVFKNLHDNGSGAELIALHRVQPAWTNSGDCPRSREERRVFGLIAYQARVCVRLPELIPHIINAASLTVDVCQAAFADRRWNCSSILTAPNLSAELNSGTKEQAFVYALSSAAVTHQVAKACSSGQLANCPCGFGDTVTTTAPIGSDHFQRNLTELSYKWKGCSDNVVHGRRISREWSDSKWRPNPAEAVNEIAARNRWNIVDAERIGGSDDYIEDQMRVLKLKRHSPNSKRNNGQKARMNEFNNEIGRQVVEQSLYKKCKCHGVSRLRILFINHKMYLFSSCDVKTCWYTLPPLEHVVAILKKKYDNARPMLGSITLGAMRKRWKHPESNDEQSLVYLKNSPNYCEEDAATGSQG</sequence>
<evidence type="ECO:0000313" key="9">
    <source>
        <dbReference type="Proteomes" id="UP000887560"/>
    </source>
</evidence>
<dbReference type="GO" id="GO:0045165">
    <property type="term" value="P:cell fate commitment"/>
    <property type="evidence" value="ECO:0007669"/>
    <property type="project" value="TreeGrafter"/>
</dbReference>
<dbReference type="InterPro" id="IPR016181">
    <property type="entry name" value="Acyl_CoA_acyltransferase"/>
</dbReference>
<keyword evidence="6 8" id="KW-0879">Wnt signaling pathway</keyword>
<name>A0A915PBJ1_9BILA</name>
<dbReference type="CDD" id="cd19343">
    <property type="entry name" value="Wnt_Wnt11"/>
    <property type="match status" value="1"/>
</dbReference>
<dbReference type="GO" id="GO:0005125">
    <property type="term" value="F:cytokine activity"/>
    <property type="evidence" value="ECO:0007669"/>
    <property type="project" value="TreeGrafter"/>
</dbReference>
<evidence type="ECO:0000256" key="3">
    <source>
        <dbReference type="ARBA" id="ARBA00022473"/>
    </source>
</evidence>
<comment type="subcellular location">
    <subcellularLocation>
        <location evidence="1 8">Secreted</location>
        <location evidence="1 8">Extracellular space</location>
        <location evidence="1 8">Extracellular matrix</location>
    </subcellularLocation>
</comment>
<dbReference type="InterPro" id="IPR005817">
    <property type="entry name" value="Wnt"/>
</dbReference>
<keyword evidence="4" id="KW-0964">Secreted</keyword>
<evidence type="ECO:0000256" key="4">
    <source>
        <dbReference type="ARBA" id="ARBA00022525"/>
    </source>
</evidence>
<evidence type="ECO:0000313" key="10">
    <source>
        <dbReference type="WBParaSite" id="scf7180000424041.g12095"/>
    </source>
</evidence>
<dbReference type="GO" id="GO:0005109">
    <property type="term" value="F:frizzled binding"/>
    <property type="evidence" value="ECO:0007669"/>
    <property type="project" value="TreeGrafter"/>
</dbReference>
<comment type="similarity">
    <text evidence="2 8">Belongs to the Wnt family.</text>
</comment>
<evidence type="ECO:0000256" key="1">
    <source>
        <dbReference type="ARBA" id="ARBA00004498"/>
    </source>
</evidence>
<keyword evidence="7" id="KW-1015">Disulfide bond</keyword>
<dbReference type="GO" id="GO:0005615">
    <property type="term" value="C:extracellular space"/>
    <property type="evidence" value="ECO:0007669"/>
    <property type="project" value="TreeGrafter"/>
</dbReference>
<keyword evidence="9" id="KW-1185">Reference proteome</keyword>
<keyword evidence="5" id="KW-0272">Extracellular matrix</keyword>
<dbReference type="GO" id="GO:0030182">
    <property type="term" value="P:neuron differentiation"/>
    <property type="evidence" value="ECO:0007669"/>
    <property type="project" value="TreeGrafter"/>
</dbReference>
<dbReference type="Pfam" id="PF00110">
    <property type="entry name" value="wnt"/>
    <property type="match status" value="2"/>
</dbReference>
<dbReference type="Proteomes" id="UP000887560">
    <property type="component" value="Unplaced"/>
</dbReference>
<dbReference type="PANTHER" id="PTHR12027:SF102">
    <property type="entry name" value="PROTEIN WNT"/>
    <property type="match status" value="1"/>
</dbReference>
<dbReference type="Gene3D" id="3.40.630.30">
    <property type="match status" value="1"/>
</dbReference>
<dbReference type="PRINTS" id="PR01349">
    <property type="entry name" value="WNTPROTEIN"/>
</dbReference>
<evidence type="ECO:0000256" key="2">
    <source>
        <dbReference type="ARBA" id="ARBA00005683"/>
    </source>
</evidence>
<dbReference type="SMART" id="SM00097">
    <property type="entry name" value="WNT1"/>
    <property type="match status" value="1"/>
</dbReference>
<dbReference type="PANTHER" id="PTHR12027">
    <property type="entry name" value="WNT RELATED"/>
    <property type="match status" value="1"/>
</dbReference>
<dbReference type="WBParaSite" id="scf7180000424041.g12095">
    <property type="protein sequence ID" value="scf7180000424041.g12095"/>
    <property type="gene ID" value="scf7180000424041.g12095"/>
</dbReference>
<evidence type="ECO:0000256" key="6">
    <source>
        <dbReference type="ARBA" id="ARBA00022687"/>
    </source>
</evidence>
<comment type="function">
    <text evidence="8">Ligand for members of the frizzled family of seven transmembrane receptors.</text>
</comment>
<dbReference type="SUPFAM" id="SSF55729">
    <property type="entry name" value="Acyl-CoA N-acyltransferases (Nat)"/>
    <property type="match status" value="1"/>
</dbReference>
<accession>A0A915PBJ1</accession>
<protein>
    <recommendedName>
        <fullName evidence="8">Protein Wnt</fullName>
    </recommendedName>
</protein>
<evidence type="ECO:0000256" key="7">
    <source>
        <dbReference type="ARBA" id="ARBA00023157"/>
    </source>
</evidence>
<evidence type="ECO:0000256" key="8">
    <source>
        <dbReference type="RuleBase" id="RU003500"/>
    </source>
</evidence>
<dbReference type="AlphaFoldDB" id="A0A915PBJ1"/>
<reference evidence="10" key="1">
    <citation type="submission" date="2022-11" db="UniProtKB">
        <authorList>
            <consortium name="WormBaseParasite"/>
        </authorList>
    </citation>
    <scope>IDENTIFICATION</scope>
</reference>
<organism evidence="9 10">
    <name type="scientific">Meloidogyne floridensis</name>
    <dbReference type="NCBI Taxonomy" id="298350"/>
    <lineage>
        <taxon>Eukaryota</taxon>
        <taxon>Metazoa</taxon>
        <taxon>Ecdysozoa</taxon>
        <taxon>Nematoda</taxon>
        <taxon>Chromadorea</taxon>
        <taxon>Rhabditida</taxon>
        <taxon>Tylenchina</taxon>
        <taxon>Tylenchomorpha</taxon>
        <taxon>Tylenchoidea</taxon>
        <taxon>Meloidogynidae</taxon>
        <taxon>Meloidogyninae</taxon>
        <taxon>Meloidogyne</taxon>
    </lineage>
</organism>
<dbReference type="GO" id="GO:0060070">
    <property type="term" value="P:canonical Wnt signaling pathway"/>
    <property type="evidence" value="ECO:0007669"/>
    <property type="project" value="TreeGrafter"/>
</dbReference>